<proteinExistence type="predicted"/>
<dbReference type="SUPFAM" id="SSF53590">
    <property type="entry name" value="Nucleoside hydrolase"/>
    <property type="match status" value="1"/>
</dbReference>
<gene>
    <name evidence="2" type="ORF">J6I44_13855</name>
</gene>
<reference evidence="2 3" key="1">
    <citation type="submission" date="2021-03" db="EMBL/GenBank/DDBJ databases">
        <title>Aliifodinibius sp. nov., a new bacterium isolated from saline soil.</title>
        <authorList>
            <person name="Galisteo C."/>
            <person name="De La Haba R."/>
            <person name="Sanchez-Porro C."/>
            <person name="Ventosa A."/>
        </authorList>
    </citation>
    <scope>NUCLEOTIDE SEQUENCE [LARGE SCALE GENOMIC DNA]</scope>
    <source>
        <strain evidence="2 3">1BSP15-2V2</strain>
    </source>
</reference>
<comment type="caution">
    <text evidence="2">The sequence shown here is derived from an EMBL/GenBank/DDBJ whole genome shotgun (WGS) entry which is preliminary data.</text>
</comment>
<dbReference type="Gene3D" id="3.90.245.10">
    <property type="entry name" value="Ribonucleoside hydrolase-like"/>
    <property type="match status" value="1"/>
</dbReference>
<dbReference type="EMBL" id="JAGGJA010000009">
    <property type="protein sequence ID" value="MCW9707947.1"/>
    <property type="molecule type" value="Genomic_DNA"/>
</dbReference>
<accession>A0ABT3PQ16</accession>
<evidence type="ECO:0000313" key="3">
    <source>
        <dbReference type="Proteomes" id="UP001207918"/>
    </source>
</evidence>
<protein>
    <submittedName>
        <fullName evidence="2">DUF1593 domain-containing protein</fullName>
    </submittedName>
</protein>
<dbReference type="Pfam" id="PF07632">
    <property type="entry name" value="Sde182_NH-like"/>
    <property type="match status" value="1"/>
</dbReference>
<dbReference type="RefSeq" id="WP_265766733.1">
    <property type="nucleotide sequence ID" value="NZ_JAGGJA010000009.1"/>
</dbReference>
<evidence type="ECO:0000259" key="1">
    <source>
        <dbReference type="Pfam" id="PF07632"/>
    </source>
</evidence>
<dbReference type="InterPro" id="IPR011483">
    <property type="entry name" value="Sde182_NH-like"/>
</dbReference>
<name>A0ABT3PQ16_9BACT</name>
<keyword evidence="3" id="KW-1185">Reference proteome</keyword>
<organism evidence="2 3">
    <name type="scientific">Fodinibius salsisoli</name>
    <dbReference type="NCBI Taxonomy" id="2820877"/>
    <lineage>
        <taxon>Bacteria</taxon>
        <taxon>Pseudomonadati</taxon>
        <taxon>Balneolota</taxon>
        <taxon>Balneolia</taxon>
        <taxon>Balneolales</taxon>
        <taxon>Balneolaceae</taxon>
        <taxon>Fodinibius</taxon>
    </lineage>
</organism>
<sequence length="304" mass="34936">MVDINLYPNSFRINVRYINQIKKRRGLPFKMIRKVASIIMNKVLFVATLFMLFAGTKAYSQNEKPRIIITQDGEVDDRSSFMRFLLYTPDIDLRGIIATNSKWQKNGHGLGWINEAYGLYGQVRNNLLLHNSDYPTVAFLQSITVLGNEDSEHLTGAPPYADSEGADLIIKELLNLEDNLLHINCWGGINTVAHALWKFRKNYPAEYAKKAAKVRLITIDFQDEAGDWIVKNMPQIRIIRNNAFHMTWNYHSIDNPLPHNPYPNLMSKKWLYENVKTNHGPLGAWYPQDNISEGGHTGFLKLCK</sequence>
<dbReference type="InterPro" id="IPR036452">
    <property type="entry name" value="Ribo_hydro-like"/>
</dbReference>
<dbReference type="Proteomes" id="UP001207918">
    <property type="component" value="Unassembled WGS sequence"/>
</dbReference>
<evidence type="ECO:0000313" key="2">
    <source>
        <dbReference type="EMBL" id="MCW9707947.1"/>
    </source>
</evidence>
<feature type="domain" description="Cellulose-binding Sde182 nucleoside hydrolase-like" evidence="1">
    <location>
        <begin position="66"/>
        <end position="303"/>
    </location>
</feature>